<comment type="similarity">
    <text evidence="2 6">Belongs to the class-A beta-lactamase family.</text>
</comment>
<keyword evidence="5 6" id="KW-0046">Antibiotic resistance</keyword>
<dbReference type="Pfam" id="PF13354">
    <property type="entry name" value="Beta-lactamase2"/>
    <property type="match status" value="1"/>
</dbReference>
<evidence type="ECO:0000256" key="6">
    <source>
        <dbReference type="RuleBase" id="RU361140"/>
    </source>
</evidence>
<evidence type="ECO:0000256" key="2">
    <source>
        <dbReference type="ARBA" id="ARBA00009009"/>
    </source>
</evidence>
<dbReference type="PANTHER" id="PTHR35333:SF3">
    <property type="entry name" value="BETA-LACTAMASE-TYPE TRANSPEPTIDASE FOLD CONTAINING PROTEIN"/>
    <property type="match status" value="1"/>
</dbReference>
<dbReference type="EMBL" id="BSNK01000001">
    <property type="protein sequence ID" value="GLQ22602.1"/>
    <property type="molecule type" value="Genomic_DNA"/>
</dbReference>
<comment type="caution">
    <text evidence="8">The sequence shown here is derived from an EMBL/GenBank/DDBJ whole genome shotgun (WGS) entry which is preliminary data.</text>
</comment>
<feature type="domain" description="Beta-lactamase class A catalytic" evidence="7">
    <location>
        <begin position="49"/>
        <end position="258"/>
    </location>
</feature>
<dbReference type="Proteomes" id="UP001161391">
    <property type="component" value="Unassembled WGS sequence"/>
</dbReference>
<dbReference type="RefSeq" id="WP_284387095.1">
    <property type="nucleotide sequence ID" value="NZ_BSNK01000001.1"/>
</dbReference>
<dbReference type="PROSITE" id="PS00146">
    <property type="entry name" value="BETA_LACTAMASE_A"/>
    <property type="match status" value="1"/>
</dbReference>
<organism evidence="8 9">
    <name type="scientific">Algimonas ampicilliniresistens</name>
    <dbReference type="NCBI Taxonomy" id="1298735"/>
    <lineage>
        <taxon>Bacteria</taxon>
        <taxon>Pseudomonadati</taxon>
        <taxon>Pseudomonadota</taxon>
        <taxon>Alphaproteobacteria</taxon>
        <taxon>Maricaulales</taxon>
        <taxon>Robiginitomaculaceae</taxon>
        <taxon>Algimonas</taxon>
    </lineage>
</organism>
<dbReference type="EC" id="3.5.2.6" evidence="3 6"/>
<dbReference type="PANTHER" id="PTHR35333">
    <property type="entry name" value="BETA-LACTAMASE"/>
    <property type="match status" value="1"/>
</dbReference>
<accession>A0ABQ5V6A0</accession>
<sequence>MTLLSRRTVSASLLSLPLLGACQSKTEPDTAAWTSRLETIEATRGGRIGVAALDLQTGRTLNHRPDERFAMCSTFKWMLGGVVLARVDAGDETLSRAVPIREADMVFHAPTTEPAIGSTLSVEQLCAATIANSDNPAANLLLASMGGPAGFTRALRAMGDSVTRLDRYEPQLNANTPDDPRDTTTPRAMVELMARLVFGDILTPASRQILQDWMLAAVTGNGRLKAGLPGGWRLGHKTGTSNRDANNDVGFVLPPSGSERGPVLIVSFSDGPGAMTDIAETSHADVARAVMSAFAQT</sequence>
<evidence type="ECO:0000313" key="9">
    <source>
        <dbReference type="Proteomes" id="UP001161391"/>
    </source>
</evidence>
<dbReference type="InterPro" id="IPR012338">
    <property type="entry name" value="Beta-lactam/transpept-like"/>
</dbReference>
<name>A0ABQ5V6A0_9PROT</name>
<dbReference type="Gene3D" id="3.40.710.10">
    <property type="entry name" value="DD-peptidase/beta-lactamase superfamily"/>
    <property type="match status" value="1"/>
</dbReference>
<dbReference type="InterPro" id="IPR000871">
    <property type="entry name" value="Beta-lactam_class-A"/>
</dbReference>
<dbReference type="PROSITE" id="PS51257">
    <property type="entry name" value="PROKAR_LIPOPROTEIN"/>
    <property type="match status" value="1"/>
</dbReference>
<keyword evidence="9" id="KW-1185">Reference proteome</keyword>
<protein>
    <recommendedName>
        <fullName evidence="3 6">Beta-lactamase</fullName>
        <ecNumber evidence="3 6">3.5.2.6</ecNumber>
    </recommendedName>
</protein>
<keyword evidence="4 6" id="KW-0378">Hydrolase</keyword>
<proteinExistence type="inferred from homology"/>
<dbReference type="SUPFAM" id="SSF56601">
    <property type="entry name" value="beta-lactamase/transpeptidase-like"/>
    <property type="match status" value="1"/>
</dbReference>
<evidence type="ECO:0000256" key="4">
    <source>
        <dbReference type="ARBA" id="ARBA00022801"/>
    </source>
</evidence>
<evidence type="ECO:0000259" key="7">
    <source>
        <dbReference type="Pfam" id="PF13354"/>
    </source>
</evidence>
<dbReference type="NCBIfam" id="NF033103">
    <property type="entry name" value="bla_class_A"/>
    <property type="match status" value="1"/>
</dbReference>
<evidence type="ECO:0000256" key="1">
    <source>
        <dbReference type="ARBA" id="ARBA00001526"/>
    </source>
</evidence>
<evidence type="ECO:0000313" key="8">
    <source>
        <dbReference type="EMBL" id="GLQ22602.1"/>
    </source>
</evidence>
<evidence type="ECO:0000256" key="5">
    <source>
        <dbReference type="ARBA" id="ARBA00023251"/>
    </source>
</evidence>
<reference evidence="8" key="1">
    <citation type="journal article" date="2014" name="Int. J. Syst. Evol. Microbiol.">
        <title>Complete genome of a new Firmicutes species belonging to the dominant human colonic microbiota ('Ruminococcus bicirculans') reveals two chromosomes and a selective capacity to utilize plant glucans.</title>
        <authorList>
            <consortium name="NISC Comparative Sequencing Program"/>
            <person name="Wegmann U."/>
            <person name="Louis P."/>
            <person name="Goesmann A."/>
            <person name="Henrissat B."/>
            <person name="Duncan S.H."/>
            <person name="Flint H.J."/>
        </authorList>
    </citation>
    <scope>NUCLEOTIDE SEQUENCE</scope>
    <source>
        <strain evidence="8">NBRC 108219</strain>
    </source>
</reference>
<gene>
    <name evidence="8" type="ORF">GCM10007853_04760</name>
</gene>
<dbReference type="InterPro" id="IPR045155">
    <property type="entry name" value="Beta-lactam_cat"/>
</dbReference>
<evidence type="ECO:0000256" key="3">
    <source>
        <dbReference type="ARBA" id="ARBA00012865"/>
    </source>
</evidence>
<comment type="catalytic activity">
    <reaction evidence="1 6">
        <text>a beta-lactam + H2O = a substituted beta-amino acid</text>
        <dbReference type="Rhea" id="RHEA:20401"/>
        <dbReference type="ChEBI" id="CHEBI:15377"/>
        <dbReference type="ChEBI" id="CHEBI:35627"/>
        <dbReference type="ChEBI" id="CHEBI:140347"/>
        <dbReference type="EC" id="3.5.2.6"/>
    </reaction>
</comment>
<dbReference type="InterPro" id="IPR023650">
    <property type="entry name" value="Beta-lactam_class-A_AS"/>
</dbReference>
<reference evidence="8" key="2">
    <citation type="submission" date="2023-01" db="EMBL/GenBank/DDBJ databases">
        <title>Draft genome sequence of Algimonas ampicilliniresistens strain NBRC 108219.</title>
        <authorList>
            <person name="Sun Q."/>
            <person name="Mori K."/>
        </authorList>
    </citation>
    <scope>NUCLEOTIDE SEQUENCE</scope>
    <source>
        <strain evidence="8">NBRC 108219</strain>
    </source>
</reference>
<dbReference type="PRINTS" id="PR00118">
    <property type="entry name" value="BLACTAMASEA"/>
</dbReference>